<evidence type="ECO:0000256" key="6">
    <source>
        <dbReference type="ARBA" id="ARBA00023136"/>
    </source>
</evidence>
<dbReference type="HOGENOM" id="CLU_024065_1_0_1"/>
<dbReference type="GO" id="GO:0005829">
    <property type="term" value="C:cytosol"/>
    <property type="evidence" value="ECO:0007669"/>
    <property type="project" value="GOC"/>
</dbReference>
<evidence type="ECO:0000313" key="12">
    <source>
        <dbReference type="CGD" id="CAL0134475"/>
    </source>
</evidence>
<keyword evidence="3 8" id="KW-0812">Transmembrane</keyword>
<feature type="chain" id="PRO_5004274111" description="Membrane protein PTM1" evidence="9">
    <location>
        <begin position="29"/>
        <end position="565"/>
    </location>
</feature>
<dbReference type="Pfam" id="PF06814">
    <property type="entry name" value="GOST_TM"/>
    <property type="match status" value="1"/>
</dbReference>
<name>Q6FN31_CANGA</name>
<dbReference type="PANTHER" id="PTHR21229">
    <property type="entry name" value="LUNG SEVEN TRANSMEMBRANE RECEPTOR"/>
    <property type="match status" value="1"/>
</dbReference>
<dbReference type="InterPro" id="IPR053938">
    <property type="entry name" value="PTM1-like_N"/>
</dbReference>
<evidence type="ECO:0000256" key="2">
    <source>
        <dbReference type="ARBA" id="ARBA00007883"/>
    </source>
</evidence>
<organism evidence="13 14">
    <name type="scientific">Candida glabrata (strain ATCC 2001 / BCRC 20586 / JCM 3761 / NBRC 0622 / NRRL Y-65 / CBS 138)</name>
    <name type="common">Yeast</name>
    <name type="synonym">Nakaseomyces glabratus</name>
    <dbReference type="NCBI Taxonomy" id="284593"/>
    <lineage>
        <taxon>Eukaryota</taxon>
        <taxon>Fungi</taxon>
        <taxon>Dikarya</taxon>
        <taxon>Ascomycota</taxon>
        <taxon>Saccharomycotina</taxon>
        <taxon>Saccharomycetes</taxon>
        <taxon>Saccharomycetales</taxon>
        <taxon>Saccharomycetaceae</taxon>
        <taxon>Nakaseomyces</taxon>
    </lineage>
</organism>
<dbReference type="GO" id="GO:0005794">
    <property type="term" value="C:Golgi apparatus"/>
    <property type="evidence" value="ECO:0007669"/>
    <property type="project" value="TreeGrafter"/>
</dbReference>
<keyword evidence="6 8" id="KW-0472">Membrane</keyword>
<dbReference type="Proteomes" id="UP000002428">
    <property type="component" value="Chromosome K"/>
</dbReference>
<feature type="transmembrane region" description="Helical" evidence="8">
    <location>
        <begin position="425"/>
        <end position="442"/>
    </location>
</feature>
<dbReference type="VEuPathDB" id="FungiDB:CAGL0K03179g"/>
<evidence type="ECO:0000259" key="10">
    <source>
        <dbReference type="Pfam" id="PF06814"/>
    </source>
</evidence>
<dbReference type="GO" id="GO:0016020">
    <property type="term" value="C:membrane"/>
    <property type="evidence" value="ECO:0007669"/>
    <property type="project" value="UniProtKB-SubCell"/>
</dbReference>
<feature type="transmembrane region" description="Helical" evidence="8">
    <location>
        <begin position="307"/>
        <end position="323"/>
    </location>
</feature>
<dbReference type="CGD" id="CAL0134475">
    <property type="gene designation" value="CAGL0K03179g"/>
</dbReference>
<keyword evidence="4 9" id="KW-0732">Signal</keyword>
<evidence type="ECO:0000256" key="4">
    <source>
        <dbReference type="ARBA" id="ARBA00022729"/>
    </source>
</evidence>
<keyword evidence="14" id="KW-1185">Reference proteome</keyword>
<feature type="transmembrane region" description="Helical" evidence="8">
    <location>
        <begin position="200"/>
        <end position="220"/>
    </location>
</feature>
<keyword evidence="5 8" id="KW-1133">Transmembrane helix</keyword>
<evidence type="ECO:0000313" key="13">
    <source>
        <dbReference type="EMBL" id="CAG61324.1"/>
    </source>
</evidence>
<evidence type="ECO:0008006" key="15">
    <source>
        <dbReference type="Google" id="ProtNLM"/>
    </source>
</evidence>
<feature type="signal peptide" evidence="9">
    <location>
        <begin position="1"/>
        <end position="28"/>
    </location>
</feature>
<sequence length="565" mass="65319">MISTLPWTYWFLLFLAVLTVVRSPFVEANKKHVNDRMRVVCSGMYSKEARGGKVDPFIGFDLEKLYPTQHDYEPGVIAVIYDFRDYQHIGIELPNGEVQYVCDEYSIGKGLCKESQLNHFIIQDVIYDPFSDSTKGLSNEVLTFSHNYLGKHQSVYPVMKTGYYCVRTATISSSIRFDVAINFRNAFGKIDAAEIDNIRLYGWLSLGYLVSMSMYFFQLWKNKDDLLPLHRYIMIFFSFLTIETVSIWIYYLLKNEKGNITPTKVYMVFISLMSAGKASFTYFLLLIIALGYGIVYARLNKTLVNRCRAFAILNFFLYSAYLIQSYAQNPESTSITILITAVPTVLLMFVFFFLILRAITKTTSYLKGQRQTYKLSVYNRLLIVIYATLVCIFIGLILCAFAYLGMNAIEIIEKHWMIRFYLTDFWPSLVYFFAFISFAYIWRPTGTTFMLTTSQQQPEELENVMGLEMDDLDEFSDEFDMDDYAESETSEHRVHGINEAERQNIDDIFANNEPNMDDVFSDQNELQDTDVISNFSGHNSDEDLVPNASNTKQSINDIANPKTRK</sequence>
<dbReference type="PANTHER" id="PTHR21229:SF1">
    <property type="entry name" value="GH17801P"/>
    <property type="match status" value="1"/>
</dbReference>
<proteinExistence type="inferred from homology"/>
<evidence type="ECO:0000256" key="9">
    <source>
        <dbReference type="SAM" id="SignalP"/>
    </source>
</evidence>
<dbReference type="KEGG" id="cgr:2890225"/>
<feature type="transmembrane region" description="Helical" evidence="8">
    <location>
        <begin position="381"/>
        <end position="405"/>
    </location>
</feature>
<gene>
    <name evidence="12 13" type="ordered locus">CAGL0K03179g</name>
</gene>
<feature type="transmembrane region" description="Helical" evidence="8">
    <location>
        <begin position="232"/>
        <end position="253"/>
    </location>
</feature>
<feature type="domain" description="GOST seven transmembrane" evidence="10">
    <location>
        <begin position="198"/>
        <end position="447"/>
    </location>
</feature>
<dbReference type="eggNOG" id="KOG2568">
    <property type="taxonomic scope" value="Eukaryota"/>
</dbReference>
<protein>
    <recommendedName>
        <fullName evidence="15">Membrane protein PTM1</fullName>
    </recommendedName>
</protein>
<feature type="region of interest" description="Disordered" evidence="7">
    <location>
        <begin position="532"/>
        <end position="565"/>
    </location>
</feature>
<evidence type="ECO:0000256" key="1">
    <source>
        <dbReference type="ARBA" id="ARBA00004141"/>
    </source>
</evidence>
<dbReference type="EMBL" id="CR380957">
    <property type="protein sequence ID" value="CAG61324.1"/>
    <property type="molecule type" value="Genomic_DNA"/>
</dbReference>
<evidence type="ECO:0000256" key="5">
    <source>
        <dbReference type="ARBA" id="ARBA00022989"/>
    </source>
</evidence>
<dbReference type="GO" id="GO:0042147">
    <property type="term" value="P:retrograde transport, endosome to Golgi"/>
    <property type="evidence" value="ECO:0007669"/>
    <property type="project" value="TreeGrafter"/>
</dbReference>
<dbReference type="InterPro" id="IPR009637">
    <property type="entry name" value="GPR107/GPR108-like"/>
</dbReference>
<dbReference type="AlphaFoldDB" id="Q6FN31"/>
<dbReference type="InParanoid" id="Q6FN31"/>
<comment type="similarity">
    <text evidence="2">Belongs to the LU7TM family.</text>
</comment>
<evidence type="ECO:0000256" key="8">
    <source>
        <dbReference type="SAM" id="Phobius"/>
    </source>
</evidence>
<evidence type="ECO:0000256" key="7">
    <source>
        <dbReference type="SAM" id="MobiDB-lite"/>
    </source>
</evidence>
<feature type="compositionally biased region" description="Polar residues" evidence="7">
    <location>
        <begin position="547"/>
        <end position="557"/>
    </location>
</feature>
<dbReference type="RefSeq" id="XP_448363.1">
    <property type="nucleotide sequence ID" value="XM_448363.1"/>
</dbReference>
<dbReference type="OMA" id="WIAYEVY"/>
<evidence type="ECO:0000256" key="3">
    <source>
        <dbReference type="ARBA" id="ARBA00022692"/>
    </source>
</evidence>
<evidence type="ECO:0000259" key="11">
    <source>
        <dbReference type="Pfam" id="PF21902"/>
    </source>
</evidence>
<evidence type="ECO:0000313" key="14">
    <source>
        <dbReference type="Proteomes" id="UP000002428"/>
    </source>
</evidence>
<reference evidence="13 14" key="1">
    <citation type="journal article" date="2004" name="Nature">
        <title>Genome evolution in yeasts.</title>
        <authorList>
            <consortium name="Genolevures"/>
            <person name="Dujon B."/>
            <person name="Sherman D."/>
            <person name="Fischer G."/>
            <person name="Durrens P."/>
            <person name="Casaregola S."/>
            <person name="Lafontaine I."/>
            <person name="de Montigny J."/>
            <person name="Marck C."/>
            <person name="Neuveglise C."/>
            <person name="Talla E."/>
            <person name="Goffard N."/>
            <person name="Frangeul L."/>
            <person name="Aigle M."/>
            <person name="Anthouard V."/>
            <person name="Babour A."/>
            <person name="Barbe V."/>
            <person name="Barnay S."/>
            <person name="Blanchin S."/>
            <person name="Beckerich J.M."/>
            <person name="Beyne E."/>
            <person name="Bleykasten C."/>
            <person name="Boisrame A."/>
            <person name="Boyer J."/>
            <person name="Cattolico L."/>
            <person name="Confanioleri F."/>
            <person name="de Daruvar A."/>
            <person name="Despons L."/>
            <person name="Fabre E."/>
            <person name="Fairhead C."/>
            <person name="Ferry-Dumazet H."/>
            <person name="Groppi A."/>
            <person name="Hantraye F."/>
            <person name="Hennequin C."/>
            <person name="Jauniaux N."/>
            <person name="Joyet P."/>
            <person name="Kachouri R."/>
            <person name="Kerrest A."/>
            <person name="Koszul R."/>
            <person name="Lemaire M."/>
            <person name="Lesur I."/>
            <person name="Ma L."/>
            <person name="Muller H."/>
            <person name="Nicaud J.M."/>
            <person name="Nikolski M."/>
            <person name="Oztas S."/>
            <person name="Ozier-Kalogeropoulos O."/>
            <person name="Pellenz S."/>
            <person name="Potier S."/>
            <person name="Richard G.F."/>
            <person name="Straub M.L."/>
            <person name="Suleau A."/>
            <person name="Swennene D."/>
            <person name="Tekaia F."/>
            <person name="Wesolowski-Louvel M."/>
            <person name="Westhof E."/>
            <person name="Wirth B."/>
            <person name="Zeniou-Meyer M."/>
            <person name="Zivanovic I."/>
            <person name="Bolotin-Fukuhara M."/>
            <person name="Thierry A."/>
            <person name="Bouchier C."/>
            <person name="Caudron B."/>
            <person name="Scarpelli C."/>
            <person name="Gaillardin C."/>
            <person name="Weissenbach J."/>
            <person name="Wincker P."/>
            <person name="Souciet J.L."/>
        </authorList>
    </citation>
    <scope>NUCLEOTIDE SEQUENCE [LARGE SCALE GENOMIC DNA]</scope>
    <source>
        <strain evidence="14">ATCC 2001 / BCRC 20586 / JCM 3761 / NBRC 0622 / NRRL Y-65 / CBS 138</strain>
    </source>
</reference>
<feature type="domain" description="PTM1-like N-terminal" evidence="11">
    <location>
        <begin position="39"/>
        <end position="185"/>
    </location>
</feature>
<accession>Q6FN31</accession>
<dbReference type="Pfam" id="PF21902">
    <property type="entry name" value="PTM1-like_N"/>
    <property type="match status" value="1"/>
</dbReference>
<feature type="transmembrane region" description="Helical" evidence="8">
    <location>
        <begin position="335"/>
        <end position="360"/>
    </location>
</feature>
<feature type="transmembrane region" description="Helical" evidence="8">
    <location>
        <begin position="265"/>
        <end position="295"/>
    </location>
</feature>
<dbReference type="InterPro" id="IPR053937">
    <property type="entry name" value="GOST_TM"/>
</dbReference>
<comment type="subcellular location">
    <subcellularLocation>
        <location evidence="1">Membrane</location>
        <topology evidence="1">Multi-pass membrane protein</topology>
    </subcellularLocation>
</comment>